<accession>A0A0F6W5E8</accession>
<evidence type="ECO:0000256" key="1">
    <source>
        <dbReference type="SAM" id="MobiDB-lite"/>
    </source>
</evidence>
<dbReference type="EMBL" id="CP011125">
    <property type="protein sequence ID" value="AKF07758.1"/>
    <property type="molecule type" value="Genomic_DNA"/>
</dbReference>
<dbReference type="Proteomes" id="UP000034883">
    <property type="component" value="Chromosome"/>
</dbReference>
<organism evidence="2 3">
    <name type="scientific">Sandaracinus amylolyticus</name>
    <dbReference type="NCBI Taxonomy" id="927083"/>
    <lineage>
        <taxon>Bacteria</taxon>
        <taxon>Pseudomonadati</taxon>
        <taxon>Myxococcota</taxon>
        <taxon>Polyangia</taxon>
        <taxon>Polyangiales</taxon>
        <taxon>Sandaracinaceae</taxon>
        <taxon>Sandaracinus</taxon>
    </lineage>
</organism>
<keyword evidence="3" id="KW-1185">Reference proteome</keyword>
<dbReference type="KEGG" id="samy:DB32_004907"/>
<feature type="region of interest" description="Disordered" evidence="1">
    <location>
        <begin position="195"/>
        <end position="229"/>
    </location>
</feature>
<dbReference type="STRING" id="927083.DB32_004907"/>
<proteinExistence type="predicted"/>
<protein>
    <submittedName>
        <fullName evidence="2">Uncharacterized protein</fullName>
    </submittedName>
</protein>
<dbReference type="RefSeq" id="WP_053234980.1">
    <property type="nucleotide sequence ID" value="NZ_CP011125.1"/>
</dbReference>
<evidence type="ECO:0000313" key="3">
    <source>
        <dbReference type="Proteomes" id="UP000034883"/>
    </source>
</evidence>
<evidence type="ECO:0000313" key="2">
    <source>
        <dbReference type="EMBL" id="AKF07758.1"/>
    </source>
</evidence>
<name>A0A0F6W5E8_9BACT</name>
<sequence length="229" mass="24428">MSAEKTLGDAIVERLGGVPLDARAKGAARAFTAQHKRFAAAEDVSDAKASARSAALTTLGAIDEALDAAVSRLADKLVGEGITKRNAPFAGLSRHSPSELVELGYGNEVREAIALTKAVRKKKPPREVIVACDAVDRLAAKVKSQLPAYDRAHKAWKVAIAERDALLPEWQKSLSRLRVLAKASLIDRPGAYDALVAPPEPIAAPRPRQRKMPPARPVPGEPEEEKSGS</sequence>
<dbReference type="AlphaFoldDB" id="A0A0F6W5E8"/>
<gene>
    <name evidence="2" type="ORF">DB32_004907</name>
</gene>
<reference evidence="2 3" key="1">
    <citation type="submission" date="2015-03" db="EMBL/GenBank/DDBJ databases">
        <title>Genome assembly of Sandaracinus amylolyticus DSM 53668.</title>
        <authorList>
            <person name="Sharma G."/>
            <person name="Subramanian S."/>
        </authorList>
    </citation>
    <scope>NUCLEOTIDE SEQUENCE [LARGE SCALE GENOMIC DNA]</scope>
    <source>
        <strain evidence="2 3">DSM 53668</strain>
    </source>
</reference>